<accession>A0ABR3MMA7</accession>
<proteinExistence type="predicted"/>
<gene>
    <name evidence="1" type="ORF">QQF64_003773</name>
</gene>
<reference evidence="1 2" key="1">
    <citation type="submission" date="2023-09" db="EMBL/GenBank/DDBJ databases">
        <authorList>
            <person name="Wang M."/>
        </authorList>
    </citation>
    <scope>NUCLEOTIDE SEQUENCE [LARGE SCALE GENOMIC DNA]</scope>
    <source>
        <strain evidence="1">GT-2023</strain>
        <tissue evidence="1">Liver</tissue>
    </source>
</reference>
<keyword evidence="2" id="KW-1185">Reference proteome</keyword>
<name>A0ABR3MMA7_9TELE</name>
<evidence type="ECO:0000313" key="2">
    <source>
        <dbReference type="Proteomes" id="UP001558613"/>
    </source>
</evidence>
<dbReference type="Proteomes" id="UP001558613">
    <property type="component" value="Unassembled WGS sequence"/>
</dbReference>
<evidence type="ECO:0000313" key="1">
    <source>
        <dbReference type="EMBL" id="KAL1265746.1"/>
    </source>
</evidence>
<dbReference type="EMBL" id="JAYMGO010000011">
    <property type="protein sequence ID" value="KAL1265746.1"/>
    <property type="molecule type" value="Genomic_DNA"/>
</dbReference>
<organism evidence="1 2">
    <name type="scientific">Cirrhinus molitorella</name>
    <name type="common">mud carp</name>
    <dbReference type="NCBI Taxonomy" id="172907"/>
    <lineage>
        <taxon>Eukaryota</taxon>
        <taxon>Metazoa</taxon>
        <taxon>Chordata</taxon>
        <taxon>Craniata</taxon>
        <taxon>Vertebrata</taxon>
        <taxon>Euteleostomi</taxon>
        <taxon>Actinopterygii</taxon>
        <taxon>Neopterygii</taxon>
        <taxon>Teleostei</taxon>
        <taxon>Ostariophysi</taxon>
        <taxon>Cypriniformes</taxon>
        <taxon>Cyprinidae</taxon>
        <taxon>Labeoninae</taxon>
        <taxon>Labeonini</taxon>
        <taxon>Cirrhinus</taxon>
    </lineage>
</organism>
<sequence>MESWSTPVLSLRKSCGASVAQTHGLAISQPETETGVNRQNQDGRTPNLSLLLLLKNGHCPFPFSVCSPLLPPLFPCSQKWGDEGGFGKELGQIDCENHDSWSRPWEVPSC</sequence>
<protein>
    <submittedName>
        <fullName evidence="1">Uncharacterized protein</fullName>
    </submittedName>
</protein>
<comment type="caution">
    <text evidence="1">The sequence shown here is derived from an EMBL/GenBank/DDBJ whole genome shotgun (WGS) entry which is preliminary data.</text>
</comment>